<dbReference type="EC" id="2.7.13.3" evidence="3"/>
<evidence type="ECO:0000256" key="1">
    <source>
        <dbReference type="SAM" id="Phobius"/>
    </source>
</evidence>
<protein>
    <submittedName>
        <fullName evidence="3">Phosphate regulon sensor protein PhoR (SphS)</fullName>
        <ecNumber evidence="3">2.7.13.3</ecNumber>
    </submittedName>
</protein>
<dbReference type="Pfam" id="PF13487">
    <property type="entry name" value="HD_5"/>
    <property type="match status" value="1"/>
</dbReference>
<dbReference type="EMBL" id="UOFH01000244">
    <property type="protein sequence ID" value="VAW63218.1"/>
    <property type="molecule type" value="Genomic_DNA"/>
</dbReference>
<dbReference type="PANTHER" id="PTHR43155:SF2">
    <property type="entry name" value="CYCLIC DI-GMP PHOSPHODIESTERASE PA4108"/>
    <property type="match status" value="1"/>
</dbReference>
<feature type="transmembrane region" description="Helical" evidence="1">
    <location>
        <begin position="334"/>
        <end position="355"/>
    </location>
</feature>
<sequence length="684" mass="77039">MRGLFNEIKMKTKSNNLTTKFSPLVASVFLVLFIIISLWLILAYAEKERNRDLTNWQSRLAMLAEIRSAAVEDWIEERKNQLDKLADNASLKLFLTEHNNKNNVDEIVLSAVQGHVRNLLRASAERFGFAEDASAINKINMQTSSEYGLAILDAKKQLILSTKGFPKNIKNHIGIINKVFASAKPQIIDLYSVQKQQAVYGYMLPVFQIQDTELTTPVGAIMLLLNPQKNLYNILKNKQSITRTDESLLVKQDGASLVYISPIKDEYKLFHRLPDNNRLASSYAFHNPGDFKELMDYTGNAVLVTARKIKNTKWRLIQKISAAEALAESNKHQVFLLTAFTLFVLMVSAAFIAIWRHSTSLRLQSLSETLAARTDLLDAVTNNIKDNIILLNEDSKIIFMNPVFAKMLSLDLAEIKSKHITVVLGKETSELLINSASENNKACVLPLHINQKKKIYHITATRLTSGEYEKNNLYVLHDISELKQEQEKREQLGRGIIGTLVKAVDMHDPFCANHSARTREVSLAIANEMDLSEAQLESLEMAALLANIGKLYVPKEILTKMEPLSADESKQLKQHIEFAVDILSELSFNGPVVDIISQKNERLDGSGYPKGLLGDEIMLESKILAVANAFVAMASSRAYREGRAVKEVIDMLLEQSEAQYDRHVVAALFHISENKADWKTWQSI</sequence>
<dbReference type="InterPro" id="IPR035965">
    <property type="entry name" value="PAS-like_dom_sf"/>
</dbReference>
<dbReference type="AlphaFoldDB" id="A0A3B0X4I4"/>
<dbReference type="PANTHER" id="PTHR43155">
    <property type="entry name" value="CYCLIC DI-GMP PHOSPHODIESTERASE PA4108-RELATED"/>
    <property type="match status" value="1"/>
</dbReference>
<dbReference type="InterPro" id="IPR037522">
    <property type="entry name" value="HD_GYP_dom"/>
</dbReference>
<dbReference type="GO" id="GO:0004673">
    <property type="term" value="F:protein histidine kinase activity"/>
    <property type="evidence" value="ECO:0007669"/>
    <property type="project" value="UniProtKB-EC"/>
</dbReference>
<feature type="domain" description="HD-GYP" evidence="2">
    <location>
        <begin position="489"/>
        <end position="684"/>
    </location>
</feature>
<dbReference type="Gene3D" id="1.10.3210.10">
    <property type="entry name" value="Hypothetical protein af1432"/>
    <property type="match status" value="1"/>
</dbReference>
<proteinExistence type="predicted"/>
<dbReference type="Gene3D" id="3.30.450.20">
    <property type="entry name" value="PAS domain"/>
    <property type="match status" value="1"/>
</dbReference>
<keyword evidence="3" id="KW-0808">Transferase</keyword>
<dbReference type="SUPFAM" id="SSF55785">
    <property type="entry name" value="PYP-like sensor domain (PAS domain)"/>
    <property type="match status" value="1"/>
</dbReference>
<keyword evidence="1" id="KW-1133">Transmembrane helix</keyword>
<accession>A0A3B0X4I4</accession>
<keyword evidence="1" id="KW-0812">Transmembrane</keyword>
<name>A0A3B0X4I4_9ZZZZ</name>
<dbReference type="PROSITE" id="PS51832">
    <property type="entry name" value="HD_GYP"/>
    <property type="match status" value="1"/>
</dbReference>
<dbReference type="InterPro" id="IPR000014">
    <property type="entry name" value="PAS"/>
</dbReference>
<reference evidence="3" key="1">
    <citation type="submission" date="2018-06" db="EMBL/GenBank/DDBJ databases">
        <authorList>
            <person name="Zhirakovskaya E."/>
        </authorList>
    </citation>
    <scope>NUCLEOTIDE SEQUENCE</scope>
</reference>
<evidence type="ECO:0000313" key="3">
    <source>
        <dbReference type="EMBL" id="VAW63218.1"/>
    </source>
</evidence>
<gene>
    <name evidence="3" type="ORF">MNBD_GAMMA08-2490</name>
</gene>
<keyword evidence="1" id="KW-0472">Membrane</keyword>
<evidence type="ECO:0000259" key="2">
    <source>
        <dbReference type="PROSITE" id="PS51832"/>
    </source>
</evidence>
<dbReference type="CDD" id="cd00077">
    <property type="entry name" value="HDc"/>
    <property type="match status" value="1"/>
</dbReference>
<feature type="transmembrane region" description="Helical" evidence="1">
    <location>
        <begin position="21"/>
        <end position="45"/>
    </location>
</feature>
<dbReference type="Pfam" id="PF13426">
    <property type="entry name" value="PAS_9"/>
    <property type="match status" value="1"/>
</dbReference>
<dbReference type="SUPFAM" id="SSF109604">
    <property type="entry name" value="HD-domain/PDEase-like"/>
    <property type="match status" value="1"/>
</dbReference>
<organism evidence="3">
    <name type="scientific">hydrothermal vent metagenome</name>
    <dbReference type="NCBI Taxonomy" id="652676"/>
    <lineage>
        <taxon>unclassified sequences</taxon>
        <taxon>metagenomes</taxon>
        <taxon>ecological metagenomes</taxon>
    </lineage>
</organism>
<dbReference type="InterPro" id="IPR003607">
    <property type="entry name" value="HD/PDEase_dom"/>
</dbReference>